<reference evidence="1 2" key="1">
    <citation type="submission" date="2017-09" db="EMBL/GenBank/DDBJ databases">
        <title>Reassesment of A. cryaerophilus.</title>
        <authorList>
            <person name="Perez-Cataluna A."/>
            <person name="Collado L."/>
            <person name="Salgado O."/>
            <person name="Lefinanco V."/>
            <person name="Figueras M.J."/>
        </authorList>
    </citation>
    <scope>NUCLEOTIDE SEQUENCE [LARGE SCALE GENOMIC DNA]</scope>
    <source>
        <strain evidence="1 2">LMG 10229</strain>
    </source>
</reference>
<dbReference type="RefSeq" id="WP_105913781.1">
    <property type="nucleotide sequence ID" value="NZ_JAMXDN010000028.1"/>
</dbReference>
<proteinExistence type="predicted"/>
<dbReference type="AlphaFoldDB" id="A0A2S9TNE5"/>
<comment type="caution">
    <text evidence="1">The sequence shown here is derived from an EMBL/GenBank/DDBJ whole genome shotgun (WGS) entry which is preliminary data.</text>
</comment>
<protein>
    <submittedName>
        <fullName evidence="1">Uncharacterized protein</fullName>
    </submittedName>
</protein>
<sequence length="66" mass="7614">MKKIIIGMIIFISCALSMYAYNIGGAYARLVKCDWGQYGYQYGYIGTYDVNGKIYQIFFGSNYCQY</sequence>
<gene>
    <name evidence="1" type="ORF">CJ668_07505</name>
</gene>
<dbReference type="EMBL" id="NXGD01000007">
    <property type="protein sequence ID" value="PRN00350.1"/>
    <property type="molecule type" value="Genomic_DNA"/>
</dbReference>
<accession>A0A2S9TNE5</accession>
<evidence type="ECO:0000313" key="2">
    <source>
        <dbReference type="Proteomes" id="UP000238811"/>
    </source>
</evidence>
<dbReference type="Proteomes" id="UP000238811">
    <property type="component" value="Unassembled WGS sequence"/>
</dbReference>
<organism evidence="1 2">
    <name type="scientific">Aliarcobacter cryaerophilus</name>
    <dbReference type="NCBI Taxonomy" id="28198"/>
    <lineage>
        <taxon>Bacteria</taxon>
        <taxon>Pseudomonadati</taxon>
        <taxon>Campylobacterota</taxon>
        <taxon>Epsilonproteobacteria</taxon>
        <taxon>Campylobacterales</taxon>
        <taxon>Arcobacteraceae</taxon>
        <taxon>Aliarcobacter</taxon>
    </lineage>
</organism>
<name>A0A2S9TNE5_9BACT</name>
<evidence type="ECO:0000313" key="1">
    <source>
        <dbReference type="EMBL" id="PRN00350.1"/>
    </source>
</evidence>